<keyword evidence="7" id="KW-0694">RNA-binding</keyword>
<dbReference type="PANTHER" id="PTHR43209:SF1">
    <property type="entry name" value="TRNA SULFURTRANSFERASE"/>
    <property type="match status" value="1"/>
</dbReference>
<dbReference type="FunFam" id="3.40.50.620:FF:000053">
    <property type="entry name" value="Probable tRNA sulfurtransferase"/>
    <property type="match status" value="1"/>
</dbReference>
<keyword evidence="4" id="KW-0808">Transferase</keyword>
<evidence type="ECO:0000256" key="2">
    <source>
        <dbReference type="ARBA" id="ARBA00022490"/>
    </source>
</evidence>
<dbReference type="NCBIfam" id="TIGR00342">
    <property type="entry name" value="tRNA uracil 4-sulfurtransferase ThiI"/>
    <property type="match status" value="1"/>
</dbReference>
<dbReference type="InterPro" id="IPR004114">
    <property type="entry name" value="THUMP_dom"/>
</dbReference>
<dbReference type="GO" id="GO:0004810">
    <property type="term" value="F:CCA tRNA nucleotidyltransferase activity"/>
    <property type="evidence" value="ECO:0007669"/>
    <property type="project" value="InterPro"/>
</dbReference>
<keyword evidence="6" id="KW-0067">ATP-binding</keyword>
<dbReference type="GO" id="GO:0002937">
    <property type="term" value="P:tRNA 4-thiouridine biosynthesis"/>
    <property type="evidence" value="ECO:0007669"/>
    <property type="project" value="TreeGrafter"/>
</dbReference>
<keyword evidence="2" id="KW-0963">Cytoplasm</keyword>
<dbReference type="SUPFAM" id="SSF52402">
    <property type="entry name" value="Adenine nucleotide alpha hydrolases-like"/>
    <property type="match status" value="1"/>
</dbReference>
<dbReference type="SMART" id="SM00981">
    <property type="entry name" value="THUMP"/>
    <property type="match status" value="1"/>
</dbReference>
<dbReference type="InterPro" id="IPR050102">
    <property type="entry name" value="tRNA_sulfurtransferase_ThiI"/>
</dbReference>
<dbReference type="GO" id="GO:0005524">
    <property type="term" value="F:ATP binding"/>
    <property type="evidence" value="ECO:0007669"/>
    <property type="project" value="UniProtKB-KW"/>
</dbReference>
<evidence type="ECO:0000259" key="9">
    <source>
        <dbReference type="PROSITE" id="PS51165"/>
    </source>
</evidence>
<proteinExistence type="inferred from homology"/>
<organism evidence="10">
    <name type="scientific">marine metagenome</name>
    <dbReference type="NCBI Taxonomy" id="408172"/>
    <lineage>
        <taxon>unclassified sequences</taxon>
        <taxon>metagenomes</taxon>
        <taxon>ecological metagenomes</taxon>
    </lineage>
</organism>
<dbReference type="InterPro" id="IPR049962">
    <property type="entry name" value="THUMP_ThiI"/>
</dbReference>
<keyword evidence="3" id="KW-0820">tRNA-binding</keyword>
<dbReference type="Pfam" id="PF02926">
    <property type="entry name" value="THUMP"/>
    <property type="match status" value="1"/>
</dbReference>
<dbReference type="PROSITE" id="PS51165">
    <property type="entry name" value="THUMP"/>
    <property type="match status" value="1"/>
</dbReference>
<evidence type="ECO:0000313" key="10">
    <source>
        <dbReference type="EMBL" id="SUZ55811.1"/>
    </source>
</evidence>
<dbReference type="GO" id="GO:0052837">
    <property type="term" value="P:thiazole biosynthetic process"/>
    <property type="evidence" value="ECO:0007669"/>
    <property type="project" value="TreeGrafter"/>
</dbReference>
<name>A0A381NMJ7_9ZZZZ</name>
<dbReference type="Gene3D" id="3.30.2130.30">
    <property type="match status" value="1"/>
</dbReference>
<sequence length="390" mass="43863">MKFDHILCHYSEIGLKGKNRRFFEDRLRKNILEAIKIRCVDSSVSVKRYHGRLVIELKQKGADLDCIKEALKDVTGLAYFAPAFESKQDLNTLKKDAHALFSDANFESFRITARRGSSNIPLKVRTVNDEVGTHIVETMKKKVNLTQPDANCYVDMFEDKAFVYPERIPGQGGLPVGVSGKVIAMLSGGIDSPVAAYLAMKRGATVIFVHFHSVPYTTPASIEKVREMITTLNHFQFRSKLYLVELAPIQKQIMTETTPRYRVLLYRRFMFRIAEQIAGKENAHALVTGESLGQVASQTLENMEAVGRVTDMSILRPLIGFDKQEIIDRAQDIGTYDISIQPDQDCCSLFVPKRPATKARSEQLIKQENSLNVEELVEAGVESASDEIID</sequence>
<dbReference type="InterPro" id="IPR049961">
    <property type="entry name" value="ThiI_N"/>
</dbReference>
<evidence type="ECO:0000256" key="4">
    <source>
        <dbReference type="ARBA" id="ARBA00022679"/>
    </source>
</evidence>
<reference evidence="10" key="1">
    <citation type="submission" date="2018-05" db="EMBL/GenBank/DDBJ databases">
        <authorList>
            <person name="Lanie J.A."/>
            <person name="Ng W.-L."/>
            <person name="Kazmierczak K.M."/>
            <person name="Andrzejewski T.M."/>
            <person name="Davidsen T.M."/>
            <person name="Wayne K.J."/>
            <person name="Tettelin H."/>
            <person name="Glass J.I."/>
            <person name="Rusch D."/>
            <person name="Podicherti R."/>
            <person name="Tsui H.-C.T."/>
            <person name="Winkler M.E."/>
        </authorList>
    </citation>
    <scope>NUCLEOTIDE SEQUENCE</scope>
</reference>
<dbReference type="CDD" id="cd01712">
    <property type="entry name" value="PPase_ThiI"/>
    <property type="match status" value="1"/>
</dbReference>
<dbReference type="SUPFAM" id="SSF143437">
    <property type="entry name" value="THUMP domain-like"/>
    <property type="match status" value="1"/>
</dbReference>
<dbReference type="InterPro" id="IPR014729">
    <property type="entry name" value="Rossmann-like_a/b/a_fold"/>
</dbReference>
<dbReference type="CDD" id="cd11716">
    <property type="entry name" value="THUMP_ThiI"/>
    <property type="match status" value="1"/>
</dbReference>
<evidence type="ECO:0000256" key="3">
    <source>
        <dbReference type="ARBA" id="ARBA00022555"/>
    </source>
</evidence>
<keyword evidence="8" id="KW-0784">Thiamine biosynthesis</keyword>
<dbReference type="InterPro" id="IPR003720">
    <property type="entry name" value="tRNA_STrfase"/>
</dbReference>
<dbReference type="GO" id="GO:0000049">
    <property type="term" value="F:tRNA binding"/>
    <property type="evidence" value="ECO:0007669"/>
    <property type="project" value="UniProtKB-KW"/>
</dbReference>
<evidence type="ECO:0000256" key="6">
    <source>
        <dbReference type="ARBA" id="ARBA00022840"/>
    </source>
</evidence>
<dbReference type="AlphaFoldDB" id="A0A381NMJ7"/>
<dbReference type="Gene3D" id="3.40.50.620">
    <property type="entry name" value="HUPs"/>
    <property type="match status" value="1"/>
</dbReference>
<dbReference type="Pfam" id="PF02568">
    <property type="entry name" value="ThiI"/>
    <property type="match status" value="1"/>
</dbReference>
<accession>A0A381NMJ7</accession>
<dbReference type="InterPro" id="IPR020536">
    <property type="entry name" value="ThiI_AANH"/>
</dbReference>
<dbReference type="EMBL" id="UINC01000462">
    <property type="protein sequence ID" value="SUZ55811.1"/>
    <property type="molecule type" value="Genomic_DNA"/>
</dbReference>
<comment type="subcellular location">
    <subcellularLocation>
        <location evidence="1">Cytoplasm</location>
    </subcellularLocation>
</comment>
<dbReference type="GO" id="GO:0016783">
    <property type="term" value="F:sulfurtransferase activity"/>
    <property type="evidence" value="ECO:0007669"/>
    <property type="project" value="InterPro"/>
</dbReference>
<dbReference type="Pfam" id="PF22025">
    <property type="entry name" value="ThiI_fer"/>
    <property type="match status" value="1"/>
</dbReference>
<dbReference type="HAMAP" id="MF_00021">
    <property type="entry name" value="ThiI"/>
    <property type="match status" value="1"/>
</dbReference>
<protein>
    <recommendedName>
        <fullName evidence="9">THUMP domain-containing protein</fullName>
    </recommendedName>
</protein>
<evidence type="ECO:0000256" key="8">
    <source>
        <dbReference type="ARBA" id="ARBA00022977"/>
    </source>
</evidence>
<feature type="domain" description="THUMP" evidence="9">
    <location>
        <begin position="65"/>
        <end position="167"/>
    </location>
</feature>
<evidence type="ECO:0000256" key="7">
    <source>
        <dbReference type="ARBA" id="ARBA00022884"/>
    </source>
</evidence>
<dbReference type="GO" id="GO:0009228">
    <property type="term" value="P:thiamine biosynthetic process"/>
    <property type="evidence" value="ECO:0007669"/>
    <property type="project" value="UniProtKB-KW"/>
</dbReference>
<gene>
    <name evidence="10" type="ORF">METZ01_LOCUS8665</name>
</gene>
<evidence type="ECO:0000256" key="5">
    <source>
        <dbReference type="ARBA" id="ARBA00022741"/>
    </source>
</evidence>
<dbReference type="InterPro" id="IPR054173">
    <property type="entry name" value="ThiI_fer"/>
</dbReference>
<keyword evidence="5" id="KW-0547">Nucleotide-binding</keyword>
<dbReference type="GO" id="GO:0005829">
    <property type="term" value="C:cytosol"/>
    <property type="evidence" value="ECO:0007669"/>
    <property type="project" value="TreeGrafter"/>
</dbReference>
<dbReference type="PANTHER" id="PTHR43209">
    <property type="entry name" value="TRNA SULFURTRANSFERASE"/>
    <property type="match status" value="1"/>
</dbReference>
<evidence type="ECO:0000256" key="1">
    <source>
        <dbReference type="ARBA" id="ARBA00004496"/>
    </source>
</evidence>